<dbReference type="RefSeq" id="WP_212554461.1">
    <property type="nucleotide sequence ID" value="NZ_JAGXOE010000045.1"/>
</dbReference>
<evidence type="ECO:0008006" key="4">
    <source>
        <dbReference type="Google" id="ProtNLM"/>
    </source>
</evidence>
<accession>A0ABS5NG60</accession>
<reference evidence="2 3" key="1">
    <citation type="submission" date="2021-04" db="EMBL/GenBank/DDBJ databases">
        <title>Whole genome sequence analysis of a thiophenic sulfur metabolizing bacteria.</title>
        <authorList>
            <person name="Akhtar N."/>
            <person name="Akram J."/>
            <person name="Aslam A."/>
        </authorList>
    </citation>
    <scope>NUCLEOTIDE SEQUENCE [LARGE SCALE GENOMIC DNA]</scope>
    <source>
        <strain evidence="2 3">3OW</strain>
    </source>
</reference>
<dbReference type="Proteomes" id="UP000676853">
    <property type="component" value="Unassembled WGS sequence"/>
</dbReference>
<comment type="caution">
    <text evidence="2">The sequence shown here is derived from an EMBL/GenBank/DDBJ whole genome shotgun (WGS) entry which is preliminary data.</text>
</comment>
<organism evidence="2 3">
    <name type="scientific">Tsukamurella paurometabola</name>
    <name type="common">Corynebacterium paurometabolum</name>
    <dbReference type="NCBI Taxonomy" id="2061"/>
    <lineage>
        <taxon>Bacteria</taxon>
        <taxon>Bacillati</taxon>
        <taxon>Actinomycetota</taxon>
        <taxon>Actinomycetes</taxon>
        <taxon>Mycobacteriales</taxon>
        <taxon>Tsukamurellaceae</taxon>
        <taxon>Tsukamurella</taxon>
    </lineage>
</organism>
<evidence type="ECO:0000256" key="1">
    <source>
        <dbReference type="SAM" id="SignalP"/>
    </source>
</evidence>
<protein>
    <recommendedName>
        <fullName evidence="4">Secreted protein</fullName>
    </recommendedName>
</protein>
<keyword evidence="3" id="KW-1185">Reference proteome</keyword>
<sequence length="75" mass="7897">MNVVSVMRKLLVSVLAAADIAAGAALSAGAAHADEGWVGPFSSSWTCEQNAFSYGWDATCERGGDGWYWWSPAQG</sequence>
<name>A0ABS5NG60_TSUPA</name>
<evidence type="ECO:0000313" key="3">
    <source>
        <dbReference type="Proteomes" id="UP000676853"/>
    </source>
</evidence>
<gene>
    <name evidence="2" type="ORF">KFZ73_16935</name>
</gene>
<feature type="signal peptide" evidence="1">
    <location>
        <begin position="1"/>
        <end position="33"/>
    </location>
</feature>
<dbReference type="EMBL" id="JAGXOE010000045">
    <property type="protein sequence ID" value="MBS4102918.1"/>
    <property type="molecule type" value="Genomic_DNA"/>
</dbReference>
<evidence type="ECO:0000313" key="2">
    <source>
        <dbReference type="EMBL" id="MBS4102918.1"/>
    </source>
</evidence>
<feature type="chain" id="PRO_5045167654" description="Secreted protein" evidence="1">
    <location>
        <begin position="34"/>
        <end position="75"/>
    </location>
</feature>
<keyword evidence="1" id="KW-0732">Signal</keyword>
<proteinExistence type="predicted"/>